<evidence type="ECO:0000313" key="1">
    <source>
        <dbReference type="EMBL" id="SUA64003.1"/>
    </source>
</evidence>
<proteinExistence type="predicted"/>
<dbReference type="Proteomes" id="UP000254400">
    <property type="component" value="Unassembled WGS sequence"/>
</dbReference>
<evidence type="ECO:0000313" key="2">
    <source>
        <dbReference type="Proteomes" id="UP000254400"/>
    </source>
</evidence>
<sequence length="30" mass="3360">MEAWDGGSEGTTPRVQGSYDRCCRWILGVE</sequence>
<organism evidence="1 2">
    <name type="scientific">Paenibacillus polymyxa</name>
    <name type="common">Bacillus polymyxa</name>
    <dbReference type="NCBI Taxonomy" id="1406"/>
    <lineage>
        <taxon>Bacteria</taxon>
        <taxon>Bacillati</taxon>
        <taxon>Bacillota</taxon>
        <taxon>Bacilli</taxon>
        <taxon>Bacillales</taxon>
        <taxon>Paenibacillaceae</taxon>
        <taxon>Paenibacillus</taxon>
    </lineage>
</organism>
<reference evidence="1 2" key="1">
    <citation type="submission" date="2018-06" db="EMBL/GenBank/DDBJ databases">
        <authorList>
            <consortium name="Pathogen Informatics"/>
            <person name="Doyle S."/>
        </authorList>
    </citation>
    <scope>NUCLEOTIDE SEQUENCE [LARGE SCALE GENOMIC DNA]</scope>
    <source>
        <strain evidence="1 2">NCTC10343</strain>
    </source>
</reference>
<gene>
    <name evidence="1" type="ORF">NCTC10343_00839</name>
</gene>
<accession>A0A378XQL8</accession>
<dbReference type="AlphaFoldDB" id="A0A378XQL8"/>
<dbReference type="EMBL" id="UGSC01000001">
    <property type="protein sequence ID" value="SUA64003.1"/>
    <property type="molecule type" value="Genomic_DNA"/>
</dbReference>
<protein>
    <submittedName>
        <fullName evidence="1">Uncharacterized protein</fullName>
    </submittedName>
</protein>
<name>A0A378XQL8_PAEPO</name>